<dbReference type="PROSITE" id="PS51257">
    <property type="entry name" value="PROKAR_LIPOPROTEIN"/>
    <property type="match status" value="1"/>
</dbReference>
<dbReference type="RefSeq" id="WP_196079554.1">
    <property type="nucleotide sequence ID" value="NZ_JADPVI010000002.1"/>
</dbReference>
<sequence>MRILQLFLLTIFLSCAKPAEKIPVSSEKESKTVVAVEKKEPLIIQKDILSFVDYNDDGDYMLLNAKKDQSDFSFINDKNEDRTLLKGDLIEITWKKDTIYISGDGETPELAEWVISVKKLKDGKVSLFRKNYRKKLKYYWSAEESFSKDYLDKLYLIVEYYIANTKNVMIKDAVSKKQQLEYSIEEQTRDGKKYTVIGIAIVFEHRVNTLRWLYLDQDNGNKLYEYDLPNDQLVNFE</sequence>
<gene>
    <name evidence="1" type="ORF">IV494_07530</name>
</gene>
<organism evidence="1 2">
    <name type="scientific">Kaistella gelatinilytica</name>
    <dbReference type="NCBI Taxonomy" id="2787636"/>
    <lineage>
        <taxon>Bacteria</taxon>
        <taxon>Pseudomonadati</taxon>
        <taxon>Bacteroidota</taxon>
        <taxon>Flavobacteriia</taxon>
        <taxon>Flavobacteriales</taxon>
        <taxon>Weeksellaceae</taxon>
        <taxon>Chryseobacterium group</taxon>
        <taxon>Kaistella</taxon>
    </lineage>
</organism>
<protein>
    <submittedName>
        <fullName evidence="1">Uncharacterized protein</fullName>
    </submittedName>
</protein>
<reference evidence="1 2" key="1">
    <citation type="submission" date="2020-11" db="EMBL/GenBank/DDBJ databases">
        <title>Kaistella gelatinilytica sp. nov., a flavobacterium isolated from Antarctic Soil.</title>
        <authorList>
            <person name="Li J."/>
        </authorList>
    </citation>
    <scope>NUCLEOTIDE SEQUENCE [LARGE SCALE GENOMIC DNA]</scope>
    <source>
        <strain evidence="1 2">G5-32</strain>
    </source>
</reference>
<name>A0ABS0FBD1_9FLAO</name>
<dbReference type="Proteomes" id="UP000660070">
    <property type="component" value="Unassembled WGS sequence"/>
</dbReference>
<proteinExistence type="predicted"/>
<evidence type="ECO:0000313" key="1">
    <source>
        <dbReference type="EMBL" id="MBF8457031.1"/>
    </source>
</evidence>
<evidence type="ECO:0000313" key="2">
    <source>
        <dbReference type="Proteomes" id="UP000660070"/>
    </source>
</evidence>
<dbReference type="EMBL" id="JADPVI010000002">
    <property type="protein sequence ID" value="MBF8457031.1"/>
    <property type="molecule type" value="Genomic_DNA"/>
</dbReference>
<keyword evidence="2" id="KW-1185">Reference proteome</keyword>
<accession>A0ABS0FBD1</accession>
<comment type="caution">
    <text evidence="1">The sequence shown here is derived from an EMBL/GenBank/DDBJ whole genome shotgun (WGS) entry which is preliminary data.</text>
</comment>